<reference evidence="1 2" key="1">
    <citation type="submission" date="2014-07" db="EMBL/GenBank/DDBJ databases">
        <title>Genomic and transcriptomic analysis on Apis cerana provide comprehensive insights into honey bee biology.</title>
        <authorList>
            <person name="Diao Q."/>
            <person name="Sun L."/>
            <person name="Zheng H."/>
            <person name="Zheng H."/>
            <person name="Xu S."/>
            <person name="Wang S."/>
            <person name="Zeng Z."/>
            <person name="Hu F."/>
            <person name="Su S."/>
            <person name="Wu J."/>
        </authorList>
    </citation>
    <scope>NUCLEOTIDE SEQUENCE [LARGE SCALE GENOMIC DNA]</scope>
    <source>
        <tissue evidence="1">Pupae without intestine</tissue>
    </source>
</reference>
<name>A0A2A3EHN4_APICC</name>
<protein>
    <submittedName>
        <fullName evidence="1">Uncharacterized protein</fullName>
    </submittedName>
</protein>
<dbReference type="EMBL" id="KZ288243">
    <property type="protein sequence ID" value="PBC31230.1"/>
    <property type="molecule type" value="Genomic_DNA"/>
</dbReference>
<organism evidence="1 2">
    <name type="scientific">Apis cerana cerana</name>
    <name type="common">Oriental honeybee</name>
    <dbReference type="NCBI Taxonomy" id="94128"/>
    <lineage>
        <taxon>Eukaryota</taxon>
        <taxon>Metazoa</taxon>
        <taxon>Ecdysozoa</taxon>
        <taxon>Arthropoda</taxon>
        <taxon>Hexapoda</taxon>
        <taxon>Insecta</taxon>
        <taxon>Pterygota</taxon>
        <taxon>Neoptera</taxon>
        <taxon>Endopterygota</taxon>
        <taxon>Hymenoptera</taxon>
        <taxon>Apocrita</taxon>
        <taxon>Aculeata</taxon>
        <taxon>Apoidea</taxon>
        <taxon>Anthophila</taxon>
        <taxon>Apidae</taxon>
        <taxon>Apis</taxon>
    </lineage>
</organism>
<evidence type="ECO:0000313" key="2">
    <source>
        <dbReference type="Proteomes" id="UP000242457"/>
    </source>
</evidence>
<accession>A0A2A3EHN4</accession>
<sequence>MAEGRFRGLGLRSGDTDVHYYKRHVHLISPQKVPQYIIDVEVVPEMRQSPIQVCGTRSTDLIQGQKLVRPLNEWNWNDQGKMHFDSKFFENLVEIGRRSFIALWRFAVNYDEITETAYSIKLCIQRDVITIIITHTKYSKRNGRIIICEINRQNGECDGSIVQFVPYLIKFYRHCSLLSCQDEDF</sequence>
<evidence type="ECO:0000313" key="1">
    <source>
        <dbReference type="EMBL" id="PBC31230.1"/>
    </source>
</evidence>
<dbReference type="AlphaFoldDB" id="A0A2A3EHN4"/>
<dbReference type="Proteomes" id="UP000242457">
    <property type="component" value="Unassembled WGS sequence"/>
</dbReference>
<keyword evidence="2" id="KW-1185">Reference proteome</keyword>
<gene>
    <name evidence="1" type="ORF">APICC_02489</name>
</gene>
<proteinExistence type="predicted"/>